<protein>
    <submittedName>
        <fullName evidence="2">Uncharacterized protein</fullName>
    </submittedName>
</protein>
<gene>
    <name evidence="2" type="ORF">PoB_003160500</name>
</gene>
<organism evidence="2 3">
    <name type="scientific">Plakobranchus ocellatus</name>
    <dbReference type="NCBI Taxonomy" id="259542"/>
    <lineage>
        <taxon>Eukaryota</taxon>
        <taxon>Metazoa</taxon>
        <taxon>Spiralia</taxon>
        <taxon>Lophotrochozoa</taxon>
        <taxon>Mollusca</taxon>
        <taxon>Gastropoda</taxon>
        <taxon>Heterobranchia</taxon>
        <taxon>Euthyneura</taxon>
        <taxon>Panpulmonata</taxon>
        <taxon>Sacoglossa</taxon>
        <taxon>Placobranchoidea</taxon>
        <taxon>Plakobranchidae</taxon>
        <taxon>Plakobranchus</taxon>
    </lineage>
</organism>
<evidence type="ECO:0000256" key="1">
    <source>
        <dbReference type="SAM" id="MobiDB-lite"/>
    </source>
</evidence>
<sequence length="229" mass="26316">MFGFDRHRNHEPQTRSEATYSSHAQKSGTADRHRGRIQQVDTEAEYSRNLTKFQDCVDENLASCEYQWARGPYEINLALYLYLCSPEGRELASKLANSDCATLSESQVLLNEITDCYETFGTDMSDEAQQAHKKGTDVSPATKCKYVKNLKQCLIDTAPKACHDDMATFIKDIWFHAAGKRYEDLECFSKARSRGFVMEARAYLSAARSRLMKRALRSHWRDDPILRNY</sequence>
<evidence type="ECO:0000313" key="3">
    <source>
        <dbReference type="Proteomes" id="UP000735302"/>
    </source>
</evidence>
<name>A0AAV4AEC6_9GAST</name>
<dbReference type="Proteomes" id="UP000735302">
    <property type="component" value="Unassembled WGS sequence"/>
</dbReference>
<evidence type="ECO:0000313" key="2">
    <source>
        <dbReference type="EMBL" id="GFO05100.1"/>
    </source>
</evidence>
<comment type="caution">
    <text evidence="2">The sequence shown here is derived from an EMBL/GenBank/DDBJ whole genome shotgun (WGS) entry which is preliminary data.</text>
</comment>
<feature type="compositionally biased region" description="Basic and acidic residues" evidence="1">
    <location>
        <begin position="1"/>
        <end position="14"/>
    </location>
</feature>
<proteinExistence type="predicted"/>
<accession>A0AAV4AEC6</accession>
<dbReference type="AlphaFoldDB" id="A0AAV4AEC6"/>
<feature type="region of interest" description="Disordered" evidence="1">
    <location>
        <begin position="1"/>
        <end position="41"/>
    </location>
</feature>
<reference evidence="2 3" key="1">
    <citation type="journal article" date="2021" name="Elife">
        <title>Chloroplast acquisition without the gene transfer in kleptoplastic sea slugs, Plakobranchus ocellatus.</title>
        <authorList>
            <person name="Maeda T."/>
            <person name="Takahashi S."/>
            <person name="Yoshida T."/>
            <person name="Shimamura S."/>
            <person name="Takaki Y."/>
            <person name="Nagai Y."/>
            <person name="Toyoda A."/>
            <person name="Suzuki Y."/>
            <person name="Arimoto A."/>
            <person name="Ishii H."/>
            <person name="Satoh N."/>
            <person name="Nishiyama T."/>
            <person name="Hasebe M."/>
            <person name="Maruyama T."/>
            <person name="Minagawa J."/>
            <person name="Obokata J."/>
            <person name="Shigenobu S."/>
        </authorList>
    </citation>
    <scope>NUCLEOTIDE SEQUENCE [LARGE SCALE GENOMIC DNA]</scope>
</reference>
<feature type="compositionally biased region" description="Polar residues" evidence="1">
    <location>
        <begin position="15"/>
        <end position="28"/>
    </location>
</feature>
<dbReference type="EMBL" id="BLXT01003746">
    <property type="protein sequence ID" value="GFO05100.1"/>
    <property type="molecule type" value="Genomic_DNA"/>
</dbReference>
<keyword evidence="3" id="KW-1185">Reference proteome</keyword>